<dbReference type="Proteomes" id="UP000694402">
    <property type="component" value="Unassembled WGS sequence"/>
</dbReference>
<organism evidence="2 3">
    <name type="scientific">Oncorhynchus tshawytscha</name>
    <name type="common">Chinook salmon</name>
    <name type="synonym">Salmo tshawytscha</name>
    <dbReference type="NCBI Taxonomy" id="74940"/>
    <lineage>
        <taxon>Eukaryota</taxon>
        <taxon>Metazoa</taxon>
        <taxon>Chordata</taxon>
        <taxon>Craniata</taxon>
        <taxon>Vertebrata</taxon>
        <taxon>Euteleostomi</taxon>
        <taxon>Actinopterygii</taxon>
        <taxon>Neopterygii</taxon>
        <taxon>Teleostei</taxon>
        <taxon>Protacanthopterygii</taxon>
        <taxon>Salmoniformes</taxon>
        <taxon>Salmonidae</taxon>
        <taxon>Salmoninae</taxon>
        <taxon>Oncorhynchus</taxon>
    </lineage>
</organism>
<name>A0AAZ3QXH7_ONCTS</name>
<gene>
    <name evidence="2" type="primary">GTSF1</name>
</gene>
<reference evidence="2" key="3">
    <citation type="submission" date="2025-09" db="UniProtKB">
        <authorList>
            <consortium name="Ensembl"/>
        </authorList>
    </citation>
    <scope>IDENTIFICATION</scope>
</reference>
<reference evidence="3" key="1">
    <citation type="journal article" date="2018" name="PLoS ONE">
        <title>Chinook salmon (Oncorhynchus tshawytscha) genome and transcriptome.</title>
        <authorList>
            <person name="Christensen K.A."/>
            <person name="Leong J.S."/>
            <person name="Sakhrani D."/>
            <person name="Biagi C.A."/>
            <person name="Minkley D.R."/>
            <person name="Withler R.E."/>
            <person name="Rondeau E.B."/>
            <person name="Koop B.F."/>
            <person name="Devlin R.H."/>
        </authorList>
    </citation>
    <scope>NUCLEOTIDE SEQUENCE [LARGE SCALE GENOMIC DNA]</scope>
</reference>
<dbReference type="AlphaFoldDB" id="A0AAZ3QXH7"/>
<evidence type="ECO:0000313" key="2">
    <source>
        <dbReference type="Ensembl" id="ENSOTSP00005134032.1"/>
    </source>
</evidence>
<evidence type="ECO:0000313" key="3">
    <source>
        <dbReference type="Proteomes" id="UP000694402"/>
    </source>
</evidence>
<feature type="compositionally biased region" description="Basic and acidic residues" evidence="1">
    <location>
        <begin position="89"/>
        <end position="104"/>
    </location>
</feature>
<dbReference type="Ensembl" id="ENSOTST00005133127.1">
    <property type="protein sequence ID" value="ENSOTSP00005134032.1"/>
    <property type="gene ID" value="ENSOTSG00005066142.1"/>
</dbReference>
<feature type="region of interest" description="Disordered" evidence="1">
    <location>
        <begin position="1"/>
        <end position="25"/>
    </location>
</feature>
<proteinExistence type="predicted"/>
<feature type="region of interest" description="Disordered" evidence="1">
    <location>
        <begin position="89"/>
        <end position="117"/>
    </location>
</feature>
<accession>A0AAZ3QXH7</accession>
<dbReference type="GeneTree" id="ENSGT01080000258970"/>
<reference evidence="2" key="2">
    <citation type="submission" date="2025-08" db="UniProtKB">
        <authorList>
            <consortium name="Ensembl"/>
        </authorList>
    </citation>
    <scope>IDENTIFICATION</scope>
</reference>
<protein>
    <submittedName>
        <fullName evidence="2">Uncharacterized protein</fullName>
    </submittedName>
</protein>
<evidence type="ECO:0000256" key="1">
    <source>
        <dbReference type="SAM" id="MobiDB-lite"/>
    </source>
</evidence>
<sequence>DKPHCPSDKPHCPPDKPHCPPDKPHCPPDKPHYKPHCHPDKPHCHPDKPHCPPDKPHCHPDKPHCPPRNIILPRCSSRELHCHELDNSSLEKAKRQKPESESENRLTLQPFPNREDLGSQKPAVWKIHNKEFHVMEMPPVIQSLLTAGHITSLPLLDHIMSLCFPVSLFLIQHCQQVQNNMRKKERTRDRAKNILK</sequence>
<keyword evidence="3" id="KW-1185">Reference proteome</keyword>